<dbReference type="AlphaFoldDB" id="A0A556MIF2"/>
<dbReference type="RefSeq" id="WP_144249731.1">
    <property type="nucleotide sequence ID" value="NZ_VLPK01000003.1"/>
</dbReference>
<evidence type="ECO:0000313" key="5">
    <source>
        <dbReference type="EMBL" id="TSJ39694.1"/>
    </source>
</evidence>
<comment type="caution">
    <text evidence="5">The sequence shown here is derived from an EMBL/GenBank/DDBJ whole genome shotgun (WGS) entry which is preliminary data.</text>
</comment>
<dbReference type="InterPro" id="IPR000485">
    <property type="entry name" value="AsnC-type_HTH_dom"/>
</dbReference>
<dbReference type="Pfam" id="PF01037">
    <property type="entry name" value="AsnC_trans_reg"/>
    <property type="match status" value="1"/>
</dbReference>
<organism evidence="5 6">
    <name type="scientific">Mucilaginibacter corticis</name>
    <dbReference type="NCBI Taxonomy" id="2597670"/>
    <lineage>
        <taxon>Bacteria</taxon>
        <taxon>Pseudomonadati</taxon>
        <taxon>Bacteroidota</taxon>
        <taxon>Sphingobacteriia</taxon>
        <taxon>Sphingobacteriales</taxon>
        <taxon>Sphingobacteriaceae</taxon>
        <taxon>Mucilaginibacter</taxon>
    </lineage>
</organism>
<dbReference type="InterPro" id="IPR011008">
    <property type="entry name" value="Dimeric_a/b-barrel"/>
</dbReference>
<dbReference type="SUPFAM" id="SSF54909">
    <property type="entry name" value="Dimeric alpha+beta barrel"/>
    <property type="match status" value="1"/>
</dbReference>
<feature type="domain" description="HTH asnC-type" evidence="4">
    <location>
        <begin position="6"/>
        <end position="67"/>
    </location>
</feature>
<accession>A0A556MIF2</accession>
<evidence type="ECO:0000256" key="1">
    <source>
        <dbReference type="ARBA" id="ARBA00023015"/>
    </source>
</evidence>
<keyword evidence="3" id="KW-0804">Transcription</keyword>
<keyword evidence="6" id="KW-1185">Reference proteome</keyword>
<dbReference type="PRINTS" id="PR00033">
    <property type="entry name" value="HTHASNC"/>
</dbReference>
<dbReference type="GO" id="GO:0043565">
    <property type="term" value="F:sequence-specific DNA binding"/>
    <property type="evidence" value="ECO:0007669"/>
    <property type="project" value="InterPro"/>
</dbReference>
<dbReference type="InterPro" id="IPR019888">
    <property type="entry name" value="Tscrpt_reg_AsnC-like"/>
</dbReference>
<dbReference type="SUPFAM" id="SSF46785">
    <property type="entry name" value="Winged helix' DNA-binding domain"/>
    <property type="match status" value="1"/>
</dbReference>
<dbReference type="Pfam" id="PF13412">
    <property type="entry name" value="HTH_24"/>
    <property type="match status" value="1"/>
</dbReference>
<dbReference type="PROSITE" id="PS50956">
    <property type="entry name" value="HTH_ASNC_2"/>
    <property type="match status" value="1"/>
</dbReference>
<dbReference type="PANTHER" id="PTHR30154:SF34">
    <property type="entry name" value="TRANSCRIPTIONAL REGULATOR AZLB"/>
    <property type="match status" value="1"/>
</dbReference>
<protein>
    <submittedName>
        <fullName evidence="5">Lrp/AsnC family transcriptional regulator</fullName>
    </submittedName>
</protein>
<dbReference type="InterPro" id="IPR036388">
    <property type="entry name" value="WH-like_DNA-bd_sf"/>
</dbReference>
<dbReference type="InterPro" id="IPR036390">
    <property type="entry name" value="WH_DNA-bd_sf"/>
</dbReference>
<dbReference type="Gene3D" id="1.10.10.10">
    <property type="entry name" value="Winged helix-like DNA-binding domain superfamily/Winged helix DNA-binding domain"/>
    <property type="match status" value="1"/>
</dbReference>
<keyword evidence="1" id="KW-0805">Transcription regulation</keyword>
<dbReference type="InterPro" id="IPR019887">
    <property type="entry name" value="Tscrpt_reg_AsnC/Lrp_C"/>
</dbReference>
<sequence>MHSYTLDEVDIKILQLLQENARLTNKEIGEKLHKTSSPIFDRVKRMQEFGIIRGYIAVLDHTKIDRRTMAFTHVQLKDHSGDILESFEQEIIQFDEVVECYHMSGQYDFILRIAVSDLESYHHFLMKKLFQLKIVGSVQSTFVMKEAKRDLGYKLTVPKRAAV</sequence>
<keyword evidence="2" id="KW-0238">DNA-binding</keyword>
<evidence type="ECO:0000256" key="3">
    <source>
        <dbReference type="ARBA" id="ARBA00023163"/>
    </source>
</evidence>
<dbReference type="Proteomes" id="UP000318733">
    <property type="component" value="Unassembled WGS sequence"/>
</dbReference>
<proteinExistence type="predicted"/>
<dbReference type="GO" id="GO:0005829">
    <property type="term" value="C:cytosol"/>
    <property type="evidence" value="ECO:0007669"/>
    <property type="project" value="TreeGrafter"/>
</dbReference>
<evidence type="ECO:0000259" key="4">
    <source>
        <dbReference type="PROSITE" id="PS50956"/>
    </source>
</evidence>
<reference evidence="5 6" key="1">
    <citation type="submission" date="2019-07" db="EMBL/GenBank/DDBJ databases">
        <authorList>
            <person name="Huq M.A."/>
        </authorList>
    </citation>
    <scope>NUCLEOTIDE SEQUENCE [LARGE SCALE GENOMIC DNA]</scope>
    <source>
        <strain evidence="5 6">MAH-19</strain>
    </source>
</reference>
<dbReference type="GO" id="GO:0043200">
    <property type="term" value="P:response to amino acid"/>
    <property type="evidence" value="ECO:0007669"/>
    <property type="project" value="TreeGrafter"/>
</dbReference>
<gene>
    <name evidence="5" type="ORF">FO440_18320</name>
</gene>
<dbReference type="SMART" id="SM00344">
    <property type="entry name" value="HTH_ASNC"/>
    <property type="match status" value="1"/>
</dbReference>
<evidence type="ECO:0000313" key="6">
    <source>
        <dbReference type="Proteomes" id="UP000318733"/>
    </source>
</evidence>
<dbReference type="Gene3D" id="3.30.70.920">
    <property type="match status" value="1"/>
</dbReference>
<name>A0A556MIF2_9SPHI</name>
<dbReference type="OrthoDB" id="9800326at2"/>
<dbReference type="PANTHER" id="PTHR30154">
    <property type="entry name" value="LEUCINE-RESPONSIVE REGULATORY PROTEIN"/>
    <property type="match status" value="1"/>
</dbReference>
<dbReference type="EMBL" id="VLPK01000003">
    <property type="protein sequence ID" value="TSJ39694.1"/>
    <property type="molecule type" value="Genomic_DNA"/>
</dbReference>
<evidence type="ECO:0000256" key="2">
    <source>
        <dbReference type="ARBA" id="ARBA00023125"/>
    </source>
</evidence>